<dbReference type="Bgee" id="ENSOCUG00000002400">
    <property type="expression patterns" value="Expressed in smooth muscle tissue and 17 other cell types or tissues"/>
</dbReference>
<keyword evidence="3" id="KW-1185">Reference proteome</keyword>
<reference evidence="2" key="2">
    <citation type="submission" date="2025-08" db="UniProtKB">
        <authorList>
            <consortium name="Ensembl"/>
        </authorList>
    </citation>
    <scope>IDENTIFICATION</scope>
    <source>
        <strain evidence="2">Thorbecke</strain>
    </source>
</reference>
<dbReference type="AlphaFoldDB" id="G1SHG4"/>
<feature type="compositionally biased region" description="Polar residues" evidence="1">
    <location>
        <begin position="159"/>
        <end position="170"/>
    </location>
</feature>
<dbReference type="eggNOG" id="ENOG502RZGP">
    <property type="taxonomic scope" value="Eukaryota"/>
</dbReference>
<evidence type="ECO:0000313" key="3">
    <source>
        <dbReference type="Proteomes" id="UP000001811"/>
    </source>
</evidence>
<dbReference type="InterPro" id="IPR051772">
    <property type="entry name" value="Gastrokine"/>
</dbReference>
<protein>
    <recommendedName>
        <fullName evidence="4">BRICHOS domain containing 5</fullName>
    </recommendedName>
</protein>
<name>G1SHG4_RABIT</name>
<dbReference type="Proteomes" id="UP000001811">
    <property type="component" value="Unplaced"/>
</dbReference>
<dbReference type="STRING" id="9986.ENSOCUP00000002069"/>
<dbReference type="PANTHER" id="PTHR16483">
    <property type="entry name" value="GASTROKINE 1"/>
    <property type="match status" value="1"/>
</dbReference>
<feature type="region of interest" description="Disordered" evidence="1">
    <location>
        <begin position="1"/>
        <end position="23"/>
    </location>
</feature>
<dbReference type="InParanoid" id="G1SHG4"/>
<evidence type="ECO:0008006" key="4">
    <source>
        <dbReference type="Google" id="ProtNLM"/>
    </source>
</evidence>
<organism evidence="2 3">
    <name type="scientific">Oryctolagus cuniculus</name>
    <name type="common">Rabbit</name>
    <dbReference type="NCBI Taxonomy" id="9986"/>
    <lineage>
        <taxon>Eukaryota</taxon>
        <taxon>Metazoa</taxon>
        <taxon>Chordata</taxon>
        <taxon>Craniata</taxon>
        <taxon>Vertebrata</taxon>
        <taxon>Euteleostomi</taxon>
        <taxon>Mammalia</taxon>
        <taxon>Eutheria</taxon>
        <taxon>Euarchontoglires</taxon>
        <taxon>Glires</taxon>
        <taxon>Lagomorpha</taxon>
        <taxon>Leporidae</taxon>
        <taxon>Oryctolagus</taxon>
    </lineage>
</organism>
<reference evidence="2 3" key="1">
    <citation type="journal article" date="2011" name="Nature">
        <title>A high-resolution map of human evolutionary constraint using 29 mammals.</title>
        <authorList>
            <person name="Lindblad-Toh K."/>
            <person name="Garber M."/>
            <person name="Zuk O."/>
            <person name="Lin M.F."/>
            <person name="Parker B.J."/>
            <person name="Washietl S."/>
            <person name="Kheradpour P."/>
            <person name="Ernst J."/>
            <person name="Jordan G."/>
            <person name="Mauceli E."/>
            <person name="Ward L.D."/>
            <person name="Lowe C.B."/>
            <person name="Holloway A.K."/>
            <person name="Clamp M."/>
            <person name="Gnerre S."/>
            <person name="Alfoldi J."/>
            <person name="Beal K."/>
            <person name="Chang J."/>
            <person name="Clawson H."/>
            <person name="Cuff J."/>
            <person name="Di Palma F."/>
            <person name="Fitzgerald S."/>
            <person name="Flicek P."/>
            <person name="Guttman M."/>
            <person name="Hubisz M.J."/>
            <person name="Jaffe D.B."/>
            <person name="Jungreis I."/>
            <person name="Kent W.J."/>
            <person name="Kostka D."/>
            <person name="Lara M."/>
            <person name="Martins A.L."/>
            <person name="Massingham T."/>
            <person name="Moltke I."/>
            <person name="Raney B.J."/>
            <person name="Rasmussen M.D."/>
            <person name="Robinson J."/>
            <person name="Stark A."/>
            <person name="Vilella A.J."/>
            <person name="Wen J."/>
            <person name="Xie X."/>
            <person name="Zody M.C."/>
            <person name="Baldwin J."/>
            <person name="Bloom T."/>
            <person name="Chin C.W."/>
            <person name="Heiman D."/>
            <person name="Nicol R."/>
            <person name="Nusbaum C."/>
            <person name="Young S."/>
            <person name="Wilkinson J."/>
            <person name="Worley K.C."/>
            <person name="Kovar C.L."/>
            <person name="Muzny D.M."/>
            <person name="Gibbs R.A."/>
            <person name="Cree A."/>
            <person name="Dihn H.H."/>
            <person name="Fowler G."/>
            <person name="Jhangiani S."/>
            <person name="Joshi V."/>
            <person name="Lee S."/>
            <person name="Lewis L.R."/>
            <person name="Nazareth L.V."/>
            <person name="Okwuonu G."/>
            <person name="Santibanez J."/>
            <person name="Warren W.C."/>
            <person name="Mardis E.R."/>
            <person name="Weinstock G.M."/>
            <person name="Wilson R.K."/>
            <person name="Delehaunty K."/>
            <person name="Dooling D."/>
            <person name="Fronik C."/>
            <person name="Fulton L."/>
            <person name="Fulton B."/>
            <person name="Graves T."/>
            <person name="Minx P."/>
            <person name="Sodergren E."/>
            <person name="Birney E."/>
            <person name="Margulies E.H."/>
            <person name="Herrero J."/>
            <person name="Green E.D."/>
            <person name="Haussler D."/>
            <person name="Siepel A."/>
            <person name="Goldman N."/>
            <person name="Pollard K.S."/>
            <person name="Pedersen J.S."/>
            <person name="Lander E.S."/>
            <person name="Kellis M."/>
        </authorList>
    </citation>
    <scope>NUCLEOTIDE SEQUENCE [LARGE SCALE GENOMIC DNA]</scope>
    <source>
        <strain evidence="3">Thorbecke</strain>
    </source>
</reference>
<evidence type="ECO:0000256" key="1">
    <source>
        <dbReference type="SAM" id="MobiDB-lite"/>
    </source>
</evidence>
<feature type="region of interest" description="Disordered" evidence="1">
    <location>
        <begin position="151"/>
        <end position="182"/>
    </location>
</feature>
<proteinExistence type="predicted"/>
<accession>G1SHG4</accession>
<sequence length="277" mass="29487">MGPGPRDLTSTQQRRPGQAGLRPRSTSALLLGHSALPGQVSREQGPSWLRPGHQIWSSGGGAGVMRGGVRSLRFLWRLLQGAADNRPLSARLWHGARERACRGGDCAPAPGLEGCGPAAVAGPGHRGSCGRGAPGLCPHFTRGTAAGARLTLPSPLPRANQTPWQTQPGTQHHRGDAPAEQQELGRAVRRAEWLRVLPPLGARGLLPPPDGGSRPGDPAAAAEHVGPGVLQRLCAETPIYWARRAEGPQRQRLIYLCMDICFPSHICVSVCFYYLPD</sequence>
<dbReference type="Ensembl" id="ENSOCUT00000002394.3">
    <property type="protein sequence ID" value="ENSOCUP00000002069.3"/>
    <property type="gene ID" value="ENSOCUG00000002400.3"/>
</dbReference>
<reference evidence="2" key="3">
    <citation type="submission" date="2025-09" db="UniProtKB">
        <authorList>
            <consortium name="Ensembl"/>
        </authorList>
    </citation>
    <scope>IDENTIFICATION</scope>
    <source>
        <strain evidence="2">Thorbecke</strain>
    </source>
</reference>
<evidence type="ECO:0000313" key="2">
    <source>
        <dbReference type="Ensembl" id="ENSOCUP00000002069.3"/>
    </source>
</evidence>
<dbReference type="HOGENOM" id="CLU_091731_0_0_1"/>